<dbReference type="AlphaFoldDB" id="A0A1X2ELD8"/>
<accession>A0A1X2ELD8</accession>
<feature type="domain" description="Isochorismatase-like" evidence="2">
    <location>
        <begin position="12"/>
        <end position="190"/>
    </location>
</feature>
<organism evidence="3 4">
    <name type="scientific">Mycolicibacillus trivialis</name>
    <dbReference type="NCBI Taxonomy" id="1798"/>
    <lineage>
        <taxon>Bacteria</taxon>
        <taxon>Bacillati</taxon>
        <taxon>Actinomycetota</taxon>
        <taxon>Actinomycetes</taxon>
        <taxon>Mycobacteriales</taxon>
        <taxon>Mycobacteriaceae</taxon>
        <taxon>Mycolicibacillus</taxon>
    </lineage>
</organism>
<dbReference type="GO" id="GO:0016787">
    <property type="term" value="F:hydrolase activity"/>
    <property type="evidence" value="ECO:0007669"/>
    <property type="project" value="UniProtKB-KW"/>
</dbReference>
<dbReference type="STRING" id="1798.AWC30_08315"/>
<evidence type="ECO:0000259" key="2">
    <source>
        <dbReference type="Pfam" id="PF00857"/>
    </source>
</evidence>
<comment type="caution">
    <text evidence="3">The sequence shown here is derived from an EMBL/GenBank/DDBJ whole genome shotgun (WGS) entry which is preliminary data.</text>
</comment>
<evidence type="ECO:0000313" key="3">
    <source>
        <dbReference type="EMBL" id="ORX05818.1"/>
    </source>
</evidence>
<reference evidence="3 4" key="1">
    <citation type="submission" date="2016-01" db="EMBL/GenBank/DDBJ databases">
        <title>The new phylogeny of the genus Mycobacterium.</title>
        <authorList>
            <person name="Tarcisio F."/>
            <person name="Conor M."/>
            <person name="Antonella G."/>
            <person name="Elisabetta G."/>
            <person name="Giulia F.S."/>
            <person name="Sara T."/>
            <person name="Anna F."/>
            <person name="Clotilde B."/>
            <person name="Roberto B."/>
            <person name="Veronica D.S."/>
            <person name="Fabio R."/>
            <person name="Monica P."/>
            <person name="Olivier J."/>
            <person name="Enrico T."/>
            <person name="Nicola S."/>
        </authorList>
    </citation>
    <scope>NUCLEOTIDE SEQUENCE [LARGE SCALE GENOMIC DNA]</scope>
    <source>
        <strain evidence="3 4">DSM 44153</strain>
    </source>
</reference>
<keyword evidence="1 3" id="KW-0378">Hydrolase</keyword>
<dbReference type="InterPro" id="IPR000868">
    <property type="entry name" value="Isochorismatase-like_dom"/>
</dbReference>
<dbReference type="InterPro" id="IPR050272">
    <property type="entry name" value="Isochorismatase-like_hydrls"/>
</dbReference>
<dbReference type="EMBL" id="LQPZ01000017">
    <property type="protein sequence ID" value="ORX05818.1"/>
    <property type="molecule type" value="Genomic_DNA"/>
</dbReference>
<dbReference type="CDD" id="cd00431">
    <property type="entry name" value="cysteine_hydrolases"/>
    <property type="match status" value="1"/>
</dbReference>
<evidence type="ECO:0000256" key="1">
    <source>
        <dbReference type="ARBA" id="ARBA00022801"/>
    </source>
</evidence>
<name>A0A1X2ELD8_9MYCO</name>
<protein>
    <submittedName>
        <fullName evidence="3">Cysteine hydrolase</fullName>
    </submittedName>
</protein>
<dbReference type="Gene3D" id="3.40.50.850">
    <property type="entry name" value="Isochorismatase-like"/>
    <property type="match status" value="1"/>
</dbReference>
<sequence length="226" mass="23366">MSEYTGPHWDTAALLVIDLQRDFLDDGVAPIPGTTAVVPAVAALAAAFRAAHRPIAHIVRLYEPGGSDVDLPRRGAIEAGARIAAPGSAGAEIAAGVAPPATRLDPAALLDGKAQPVGEREVVVFKPRWSAFHRTGLADWLAQQDCDTVVVAGCNLPNCPRATLFDASERDLRAVLVTDAVSQTSPERLADLAGIGVALLTVAEVTRAFAGTHPPGAGPGVQTVDH</sequence>
<proteinExistence type="predicted"/>
<dbReference type="InterPro" id="IPR036380">
    <property type="entry name" value="Isochorismatase-like_sf"/>
</dbReference>
<dbReference type="SUPFAM" id="SSF52499">
    <property type="entry name" value="Isochorismatase-like hydrolases"/>
    <property type="match status" value="1"/>
</dbReference>
<gene>
    <name evidence="3" type="ORF">AWC30_08315</name>
</gene>
<dbReference type="RefSeq" id="WP_085109657.1">
    <property type="nucleotide sequence ID" value="NZ_JACKSN010000019.1"/>
</dbReference>
<dbReference type="OrthoDB" id="3174612at2"/>
<evidence type="ECO:0000313" key="4">
    <source>
        <dbReference type="Proteomes" id="UP000193090"/>
    </source>
</evidence>
<dbReference type="Proteomes" id="UP000193090">
    <property type="component" value="Unassembled WGS sequence"/>
</dbReference>
<keyword evidence="4" id="KW-1185">Reference proteome</keyword>
<dbReference type="PANTHER" id="PTHR43540">
    <property type="entry name" value="PEROXYUREIDOACRYLATE/UREIDOACRYLATE AMIDOHYDROLASE-RELATED"/>
    <property type="match status" value="1"/>
</dbReference>
<dbReference type="Pfam" id="PF00857">
    <property type="entry name" value="Isochorismatase"/>
    <property type="match status" value="1"/>
</dbReference>